<evidence type="ECO:0000313" key="1">
    <source>
        <dbReference type="EMBL" id="KAL3612509.1"/>
    </source>
</evidence>
<accession>A0ACC4D579</accession>
<comment type="caution">
    <text evidence="1">The sequence shown here is derived from an EMBL/GenBank/DDBJ whole genome shotgun (WGS) entry which is preliminary data.</text>
</comment>
<evidence type="ECO:0000313" key="2">
    <source>
        <dbReference type="Proteomes" id="UP000309997"/>
    </source>
</evidence>
<protein>
    <submittedName>
        <fullName evidence="1">Uncharacterized protein</fullName>
    </submittedName>
</protein>
<name>A0ACC4D579_POPAL</name>
<keyword evidence="2" id="KW-1185">Reference proteome</keyword>
<gene>
    <name evidence="1" type="ORF">D5086_003529</name>
</gene>
<reference evidence="1 2" key="1">
    <citation type="journal article" date="2024" name="Plant Biotechnol. J.">
        <title>Genome and CRISPR/Cas9 system of a widespread forest tree (Populus alba) in the world.</title>
        <authorList>
            <person name="Liu Y.J."/>
            <person name="Jiang P.F."/>
            <person name="Han X.M."/>
            <person name="Li X.Y."/>
            <person name="Wang H.M."/>
            <person name="Wang Y.J."/>
            <person name="Wang X.X."/>
            <person name="Zeng Q.Y."/>
        </authorList>
    </citation>
    <scope>NUCLEOTIDE SEQUENCE [LARGE SCALE GENOMIC DNA]</scope>
    <source>
        <strain evidence="2">cv. PAL-ZL1</strain>
    </source>
</reference>
<proteinExistence type="predicted"/>
<dbReference type="Proteomes" id="UP000309997">
    <property type="component" value="Unassembled WGS sequence"/>
</dbReference>
<dbReference type="EMBL" id="RCHU02000001">
    <property type="protein sequence ID" value="KAL3612509.1"/>
    <property type="molecule type" value="Genomic_DNA"/>
</dbReference>
<organism evidence="1 2">
    <name type="scientific">Populus alba</name>
    <name type="common">White poplar</name>
    <dbReference type="NCBI Taxonomy" id="43335"/>
    <lineage>
        <taxon>Eukaryota</taxon>
        <taxon>Viridiplantae</taxon>
        <taxon>Streptophyta</taxon>
        <taxon>Embryophyta</taxon>
        <taxon>Tracheophyta</taxon>
        <taxon>Spermatophyta</taxon>
        <taxon>Magnoliopsida</taxon>
        <taxon>eudicotyledons</taxon>
        <taxon>Gunneridae</taxon>
        <taxon>Pentapetalae</taxon>
        <taxon>rosids</taxon>
        <taxon>fabids</taxon>
        <taxon>Malpighiales</taxon>
        <taxon>Salicaceae</taxon>
        <taxon>Saliceae</taxon>
        <taxon>Populus</taxon>
    </lineage>
</organism>
<sequence>MRFYLRSQGLWNVVVTDSDPPPLIANPTIAQMKAHEEEKLKKDKAIICLHSGLADHIFTKIMNLETPKQVWDKLQIEFESSKRVKAVKLLAFKKEFELMKMKDNESVKDYSGRLMDVVNQMRLLGNTFEDHKEQRVHMRDDEAVEGAFQANNKGRSADSGCTSHMSKFLSIFSSIDRSVQSKIKLGNGDIVQAKGKGTVAVSTNKGIKTITNVLYIPELDQNLLNVAQMLKNGYEVSFKEKFCFITNTHNSKIAKIKMDGNSFYLKLDDIKGHVFSANIDESILWHKRFGHYNLNSLKLLYDTGMVENMSEIHVTAHTCGSCELGKQHRQPFPKGISKRATHKLELVHLDIYGPMSTASLSNNMYFILFIDDFSRMTWVYFLKTKSQALFMFKNFKSITETQSGQKIKVLRTDNEGEYILKEFNTFCLEAGIVHQLTVPYSLQQNGVFERKNRTMMEMSRYTVILKVRPLSDVYERCNLVHVERTNYTEAAGVPAWIEAMKSEIDSIERNGTWRLTELHKDKKEIGLKWVFRTKFNPDGSIFKHKARLVVKGFAQVAGVDYGDTFAPQPEGFVVTGNEHKVYKLHKLVISLYVDNKLVTGSNAKFLEEFKTEIQDVFEMSNLGIMNYFLGMKIHQCSSGIFVSQRKYVVDILKKFKLESCKEVATLLTQNEKISKNDGEKLEDPYGFKSLVGSLL</sequence>